<proteinExistence type="predicted"/>
<protein>
    <submittedName>
        <fullName evidence="1">Uncharacterized protein</fullName>
    </submittedName>
</protein>
<evidence type="ECO:0000313" key="1">
    <source>
        <dbReference type="EMBL" id="KAJ8728120.1"/>
    </source>
</evidence>
<name>A0ACC2QZA4_9NEOP</name>
<accession>A0ACC2QZA4</accession>
<organism evidence="1 2">
    <name type="scientific">Mythimna loreyi</name>
    <dbReference type="NCBI Taxonomy" id="667449"/>
    <lineage>
        <taxon>Eukaryota</taxon>
        <taxon>Metazoa</taxon>
        <taxon>Ecdysozoa</taxon>
        <taxon>Arthropoda</taxon>
        <taxon>Hexapoda</taxon>
        <taxon>Insecta</taxon>
        <taxon>Pterygota</taxon>
        <taxon>Neoptera</taxon>
        <taxon>Endopterygota</taxon>
        <taxon>Lepidoptera</taxon>
        <taxon>Glossata</taxon>
        <taxon>Ditrysia</taxon>
        <taxon>Noctuoidea</taxon>
        <taxon>Noctuidae</taxon>
        <taxon>Noctuinae</taxon>
        <taxon>Hadenini</taxon>
        <taxon>Mythimna</taxon>
    </lineage>
</organism>
<dbReference type="EMBL" id="CM056785">
    <property type="protein sequence ID" value="KAJ8728120.1"/>
    <property type="molecule type" value="Genomic_DNA"/>
</dbReference>
<sequence>MINVLSYVGMNMQSEVCLWCLLGLVRTIFDATLFKVNANLKQVWQMNMPDELSKPVQRVLRTMVSGIMLVQCFTVYIYLAAYIVLLYPVFLEERPALVLPWLLLAAVRKLLCELTSLALGLGTCLLLGPARQPCVKFVIIKFASIIPAFYMWMLVFSYYHTLKVAAAFKTFPANLPNSDNDYGLELAVRRRRTKSLFGEDQLRKKLVNFYGEQTPSATDETYLRPALKTSPEAEVSTEASIEDEGPESEIMKPPTAGWSDIDSITTPQDKTVKLTSELEPKRTAKAEEIKLKSKLKKQRGTEGEHDKGTSEIANKELDDLQESKAFASDPNESKKNNSTETPNNQKSKKKPHVAILDAGISKDDSEDKKPKKKADDGCSLKEVEPLTQSKQLNAADICKETSQTKIILNESNERESTLSQFLVADAPYGSTSIKPDSTALKENKKQFHKTTQEMVNDNSKIAKAGTSSEIPKDDSNLSKHKENLPKDEIKTELISKDEKNKELPLRILSTDDKTQGSLVSKGNSKIKITDTKTLNEDNNEYLQKEMLNKDVSNKDSKLKCSYCNRKCQINETKHEELPLRILSNDDTIKNTQNVKVSDKDDSKGSTDEKAPKEIGCNKIGCDCSKQPKHEEDL</sequence>
<comment type="caution">
    <text evidence="1">The sequence shown here is derived from an EMBL/GenBank/DDBJ whole genome shotgun (WGS) entry which is preliminary data.</text>
</comment>
<dbReference type="Proteomes" id="UP001231649">
    <property type="component" value="Chromosome 9"/>
</dbReference>
<keyword evidence="2" id="KW-1185">Reference proteome</keyword>
<evidence type="ECO:0000313" key="2">
    <source>
        <dbReference type="Proteomes" id="UP001231649"/>
    </source>
</evidence>
<reference evidence="1" key="1">
    <citation type="submission" date="2023-03" db="EMBL/GenBank/DDBJ databases">
        <title>Chromosome-level genomes of two armyworms, Mythimna separata and Mythimna loreyi, provide insights into the biosynthesis and reception of sex pheromones.</title>
        <authorList>
            <person name="Zhao H."/>
        </authorList>
    </citation>
    <scope>NUCLEOTIDE SEQUENCE</scope>
    <source>
        <strain evidence="1">BeijingLab</strain>
    </source>
</reference>
<gene>
    <name evidence="1" type="ORF">PYW08_016505</name>
</gene>